<comment type="similarity">
    <text evidence="4">Belongs to the dynactin 150 kDa subunit family.</text>
</comment>
<proteinExistence type="inferred from homology"/>
<dbReference type="PANTHER" id="PTHR18916">
    <property type="entry name" value="DYNACTIN 1-RELATED MICROTUBULE-BINDING"/>
    <property type="match status" value="1"/>
</dbReference>
<feature type="compositionally biased region" description="Low complexity" evidence="14">
    <location>
        <begin position="124"/>
        <end position="133"/>
    </location>
</feature>
<keyword evidence="5" id="KW-0963">Cytoplasm</keyword>
<dbReference type="InterPro" id="IPR036859">
    <property type="entry name" value="CAP-Gly_dom_sf"/>
</dbReference>
<evidence type="ECO:0000256" key="11">
    <source>
        <dbReference type="ARBA" id="ARBA00023212"/>
    </source>
</evidence>
<feature type="domain" description="CAP-Gly" evidence="15">
    <location>
        <begin position="24"/>
        <end position="66"/>
    </location>
</feature>
<evidence type="ECO:0000256" key="1">
    <source>
        <dbReference type="ARBA" id="ARBA00004114"/>
    </source>
</evidence>
<evidence type="ECO:0000256" key="6">
    <source>
        <dbReference type="ARBA" id="ARBA00022618"/>
    </source>
</evidence>
<dbReference type="GO" id="GO:0051301">
    <property type="term" value="P:cell division"/>
    <property type="evidence" value="ECO:0007669"/>
    <property type="project" value="UniProtKB-KW"/>
</dbReference>
<keyword evidence="10 13" id="KW-0175">Coiled coil</keyword>
<dbReference type="SMART" id="SM01052">
    <property type="entry name" value="CAP_GLY"/>
    <property type="match status" value="1"/>
</dbReference>
<dbReference type="InterPro" id="IPR022157">
    <property type="entry name" value="Dynactin"/>
</dbReference>
<evidence type="ECO:0000313" key="17">
    <source>
        <dbReference type="Proteomes" id="UP000800038"/>
    </source>
</evidence>
<keyword evidence="17" id="KW-1185">Reference proteome</keyword>
<organism evidence="16 17">
    <name type="scientific">Clathrospora elynae</name>
    <dbReference type="NCBI Taxonomy" id="706981"/>
    <lineage>
        <taxon>Eukaryota</taxon>
        <taxon>Fungi</taxon>
        <taxon>Dikarya</taxon>
        <taxon>Ascomycota</taxon>
        <taxon>Pezizomycotina</taxon>
        <taxon>Dothideomycetes</taxon>
        <taxon>Pleosporomycetidae</taxon>
        <taxon>Pleosporales</taxon>
        <taxon>Diademaceae</taxon>
        <taxon>Clathrospora</taxon>
    </lineage>
</organism>
<comment type="subcellular location">
    <subcellularLocation>
        <location evidence="3">Cytoplasm</location>
        <location evidence="3">Cell cortex</location>
    </subcellularLocation>
    <subcellularLocation>
        <location evidence="1">Cytoplasm</location>
        <location evidence="1">Cytoskeleton</location>
        <location evidence="1">Microtubule organizing center</location>
        <location evidence="1">Centrosome</location>
        <location evidence="1">Centriole</location>
    </subcellularLocation>
    <subcellularLocation>
        <location evidence="2">Cytoplasm</location>
        <location evidence="2">Cytoskeleton</location>
        <location evidence="2">Spindle</location>
    </subcellularLocation>
</comment>
<feature type="coiled-coil region" evidence="13">
    <location>
        <begin position="179"/>
        <end position="464"/>
    </location>
</feature>
<dbReference type="EMBL" id="ML976040">
    <property type="protein sequence ID" value="KAF1941984.1"/>
    <property type="molecule type" value="Genomic_DNA"/>
</dbReference>
<dbReference type="SUPFAM" id="SSF74924">
    <property type="entry name" value="Cap-Gly domain"/>
    <property type="match status" value="1"/>
</dbReference>
<feature type="compositionally biased region" description="Polar residues" evidence="14">
    <location>
        <begin position="155"/>
        <end position="172"/>
    </location>
</feature>
<evidence type="ECO:0000256" key="3">
    <source>
        <dbReference type="ARBA" id="ARBA00004544"/>
    </source>
</evidence>
<evidence type="ECO:0000313" key="16">
    <source>
        <dbReference type="EMBL" id="KAF1941984.1"/>
    </source>
</evidence>
<keyword evidence="9" id="KW-0243">Dynein</keyword>
<gene>
    <name evidence="16" type="ORF">EJ02DRAFT_454650</name>
</gene>
<evidence type="ECO:0000256" key="13">
    <source>
        <dbReference type="SAM" id="Coils"/>
    </source>
</evidence>
<dbReference type="Proteomes" id="UP000800038">
    <property type="component" value="Unassembled WGS sequence"/>
</dbReference>
<keyword evidence="8" id="KW-0498">Mitosis</keyword>
<dbReference type="GO" id="GO:0005814">
    <property type="term" value="C:centriole"/>
    <property type="evidence" value="ECO:0007669"/>
    <property type="project" value="UniProtKB-SubCell"/>
</dbReference>
<evidence type="ECO:0000259" key="15">
    <source>
        <dbReference type="PROSITE" id="PS50245"/>
    </source>
</evidence>
<evidence type="ECO:0000256" key="2">
    <source>
        <dbReference type="ARBA" id="ARBA00004186"/>
    </source>
</evidence>
<evidence type="ECO:0000256" key="9">
    <source>
        <dbReference type="ARBA" id="ARBA00023017"/>
    </source>
</evidence>
<dbReference type="PROSITE" id="PS50245">
    <property type="entry name" value="CAP_GLY_2"/>
    <property type="match status" value="1"/>
</dbReference>
<dbReference type="PROSITE" id="PS00845">
    <property type="entry name" value="CAP_GLY_1"/>
    <property type="match status" value="1"/>
</dbReference>
<dbReference type="Gene3D" id="2.30.30.190">
    <property type="entry name" value="CAP Gly-rich-like domain"/>
    <property type="match status" value="1"/>
</dbReference>
<dbReference type="OrthoDB" id="2130750at2759"/>
<keyword evidence="7" id="KW-0493">Microtubule</keyword>
<feature type="region of interest" description="Disordered" evidence="14">
    <location>
        <begin position="77"/>
        <end position="177"/>
    </location>
</feature>
<evidence type="ECO:0000256" key="8">
    <source>
        <dbReference type="ARBA" id="ARBA00022776"/>
    </source>
</evidence>
<feature type="compositionally biased region" description="Low complexity" evidence="14">
    <location>
        <begin position="82"/>
        <end position="94"/>
    </location>
</feature>
<dbReference type="PANTHER" id="PTHR18916:SF6">
    <property type="entry name" value="DYNACTIN SUBUNIT 1"/>
    <property type="match status" value="1"/>
</dbReference>
<dbReference type="Pfam" id="PF01302">
    <property type="entry name" value="CAP_GLY"/>
    <property type="match status" value="1"/>
</dbReference>
<dbReference type="AlphaFoldDB" id="A0A6A5SQL3"/>
<protein>
    <recommendedName>
        <fullName evidence="15">CAP-Gly domain-containing protein</fullName>
    </recommendedName>
</protein>
<keyword evidence="12" id="KW-0131">Cell cycle</keyword>
<keyword evidence="11" id="KW-0206">Cytoskeleton</keyword>
<dbReference type="InterPro" id="IPR000938">
    <property type="entry name" value="CAP-Gly_domain"/>
</dbReference>
<dbReference type="GO" id="GO:0030286">
    <property type="term" value="C:dynein complex"/>
    <property type="evidence" value="ECO:0007669"/>
    <property type="project" value="UniProtKB-KW"/>
</dbReference>
<dbReference type="GO" id="GO:0005819">
    <property type="term" value="C:spindle"/>
    <property type="evidence" value="ECO:0007669"/>
    <property type="project" value="UniProtKB-SubCell"/>
</dbReference>
<dbReference type="Pfam" id="PF12455">
    <property type="entry name" value="Dynactin"/>
    <property type="match status" value="1"/>
</dbReference>
<reference evidence="16" key="1">
    <citation type="journal article" date="2020" name="Stud. Mycol.">
        <title>101 Dothideomycetes genomes: a test case for predicting lifestyles and emergence of pathogens.</title>
        <authorList>
            <person name="Haridas S."/>
            <person name="Albert R."/>
            <person name="Binder M."/>
            <person name="Bloem J."/>
            <person name="Labutti K."/>
            <person name="Salamov A."/>
            <person name="Andreopoulos B."/>
            <person name="Baker S."/>
            <person name="Barry K."/>
            <person name="Bills G."/>
            <person name="Bluhm B."/>
            <person name="Cannon C."/>
            <person name="Castanera R."/>
            <person name="Culley D."/>
            <person name="Daum C."/>
            <person name="Ezra D."/>
            <person name="Gonzalez J."/>
            <person name="Henrissat B."/>
            <person name="Kuo A."/>
            <person name="Liang C."/>
            <person name="Lipzen A."/>
            <person name="Lutzoni F."/>
            <person name="Magnuson J."/>
            <person name="Mondo S."/>
            <person name="Nolan M."/>
            <person name="Ohm R."/>
            <person name="Pangilinan J."/>
            <person name="Park H.-J."/>
            <person name="Ramirez L."/>
            <person name="Alfaro M."/>
            <person name="Sun H."/>
            <person name="Tritt A."/>
            <person name="Yoshinaga Y."/>
            <person name="Zwiers L.-H."/>
            <person name="Turgeon B."/>
            <person name="Goodwin S."/>
            <person name="Spatafora J."/>
            <person name="Crous P."/>
            <person name="Grigoriev I."/>
        </authorList>
    </citation>
    <scope>NUCLEOTIDE SEQUENCE</scope>
    <source>
        <strain evidence="16">CBS 161.51</strain>
    </source>
</reference>
<keyword evidence="6" id="KW-0132">Cell division</keyword>
<feature type="coiled-coil region" evidence="13">
    <location>
        <begin position="944"/>
        <end position="978"/>
    </location>
</feature>
<name>A0A6A5SQL3_9PLEO</name>
<evidence type="ECO:0000256" key="14">
    <source>
        <dbReference type="SAM" id="MobiDB-lite"/>
    </source>
</evidence>
<evidence type="ECO:0000256" key="7">
    <source>
        <dbReference type="ARBA" id="ARBA00022701"/>
    </source>
</evidence>
<accession>A0A6A5SQL3</accession>
<sequence length="1160" mass="129760">MTTLRIGQTVETTGEQQGIVRYVGPIHVSDGIFVGIELSTATGKNDGSVRGERYFSCPPGHGLFVKDASVQVIAQAPPPRPATAAATPQAAAARPRPPTSRPRPSSVIAPKPAPRASTFTRRQSVAPTASSPAPRAPVRRPSIASSTDAPARPTHSASRPSISSTTAQNAPKTSRDPNIETLQTKLRHLEKQHAEDQERLRELTQIRDERDRFSGLIQKLQTKCQTQYVEAQDLKEKARNLQLENETLSKAHQDHEVDLEDALLDKEMAEERAEQADAEIESLRKRIDEQSLELDILRDEAELFTAEMTEDEKQEAGYYRLQHENERLRHALVTLKEMTEEREQDLKARILGLETDVTQLDAYEQEVSTLHQRLAESDALIEHLKQQLDAENETEDMVSELTHQNQLLSDRIAEQDMVVQDLENLRELNDELEAQHLEQEEDMLAELEDKNSELAEQARRIAEQTAIIADHESLISKFRDLVVDLQSRMADAESSKTMTEAQVKDTTGRFNEVMDLNRQLHAATVQSTTREIETVLVSLKADQLAEKLEIWNETESKEFTRSESLQAYLTAERIAGKAGLLSQVLTSTCRQMSNSGRLDDAMSRLVCSESISHLDVLRDGSNRLWSAIRGLSLSQFASIGPIYQELLAIEQVLDQGLNALKADTVNFEELAGSIQRSIKIHEAVLMSHQETLAGRPEDELLSRATSIKARLGYISYVYDVAAFTLQKAPIGILEGCEDTLEHFKTPSETTKGVFAAAAKFQRTLQALQKDNMYPRLPEGLDDVAHYDDGLAQAAEGITVFARKLINEVTRCSSLSEDDSVSAREIESMKTCIDGLDADQRSTFLSSGVTGLAISLRNWTDHAAVLNNNTEIEIGPTPWAQKAKEVEAARKKDDEAVRQLQTLTAEHRATVLKIHEREQVIATKELEIEHLIAKNRDAATKTEGVEALQEELSRRHDKITELETLLRTQELELETQRDRVANARLSEKKEAELAASNSMAAIEPAHQGSDPRNAPAGLKTFLHALQNENHWLREREYKDAFDRNVRDIFGKMPFASHETSHREEMAKLASLELTWLTDDDDSDDLDTPPRVVSPTSDEAHMQYHISDSNRHKMSALALTGVKMGWQESARNHRLALQAAEEDFMDLSLLVEGGEDSVLTYP</sequence>
<dbReference type="GO" id="GO:0005874">
    <property type="term" value="C:microtubule"/>
    <property type="evidence" value="ECO:0007669"/>
    <property type="project" value="UniProtKB-KW"/>
</dbReference>
<evidence type="ECO:0000256" key="12">
    <source>
        <dbReference type="ARBA" id="ARBA00023306"/>
    </source>
</evidence>
<evidence type="ECO:0000256" key="10">
    <source>
        <dbReference type="ARBA" id="ARBA00023054"/>
    </source>
</evidence>
<evidence type="ECO:0000256" key="4">
    <source>
        <dbReference type="ARBA" id="ARBA00011010"/>
    </source>
</evidence>
<evidence type="ECO:0000256" key="5">
    <source>
        <dbReference type="ARBA" id="ARBA00022490"/>
    </source>
</evidence>